<dbReference type="RefSeq" id="XP_045954291.1">
    <property type="nucleotide sequence ID" value="XM_046103701.1"/>
</dbReference>
<gene>
    <name evidence="1" type="ORF">BKA67DRAFT_578538</name>
</gene>
<dbReference type="GeneID" id="70132592"/>
<organism evidence="1 2">
    <name type="scientific">Truncatella angustata</name>
    <dbReference type="NCBI Taxonomy" id="152316"/>
    <lineage>
        <taxon>Eukaryota</taxon>
        <taxon>Fungi</taxon>
        <taxon>Dikarya</taxon>
        <taxon>Ascomycota</taxon>
        <taxon>Pezizomycotina</taxon>
        <taxon>Sordariomycetes</taxon>
        <taxon>Xylariomycetidae</taxon>
        <taxon>Amphisphaeriales</taxon>
        <taxon>Sporocadaceae</taxon>
        <taxon>Truncatella</taxon>
    </lineage>
</organism>
<name>A0A9P8UCR1_9PEZI</name>
<sequence>MALSQAYREMRGLQGQIKPLIGTGRLASSLFHHARFWTPPDHIDLTEYCPELPV</sequence>
<accession>A0A9P8UCR1</accession>
<protein>
    <submittedName>
        <fullName evidence="1">Uncharacterized protein</fullName>
    </submittedName>
</protein>
<evidence type="ECO:0000313" key="1">
    <source>
        <dbReference type="EMBL" id="KAH6647779.1"/>
    </source>
</evidence>
<dbReference type="EMBL" id="JAGPXC010000008">
    <property type="protein sequence ID" value="KAH6647779.1"/>
    <property type="molecule type" value="Genomic_DNA"/>
</dbReference>
<reference evidence="1" key="1">
    <citation type="journal article" date="2021" name="Nat. Commun.">
        <title>Genetic determinants of endophytism in the Arabidopsis root mycobiome.</title>
        <authorList>
            <person name="Mesny F."/>
            <person name="Miyauchi S."/>
            <person name="Thiergart T."/>
            <person name="Pickel B."/>
            <person name="Atanasova L."/>
            <person name="Karlsson M."/>
            <person name="Huettel B."/>
            <person name="Barry K.W."/>
            <person name="Haridas S."/>
            <person name="Chen C."/>
            <person name="Bauer D."/>
            <person name="Andreopoulos W."/>
            <person name="Pangilinan J."/>
            <person name="LaButti K."/>
            <person name="Riley R."/>
            <person name="Lipzen A."/>
            <person name="Clum A."/>
            <person name="Drula E."/>
            <person name="Henrissat B."/>
            <person name="Kohler A."/>
            <person name="Grigoriev I.V."/>
            <person name="Martin F.M."/>
            <person name="Hacquard S."/>
        </authorList>
    </citation>
    <scope>NUCLEOTIDE SEQUENCE</scope>
    <source>
        <strain evidence="1">MPI-SDFR-AT-0073</strain>
    </source>
</reference>
<keyword evidence="2" id="KW-1185">Reference proteome</keyword>
<dbReference type="Proteomes" id="UP000758603">
    <property type="component" value="Unassembled WGS sequence"/>
</dbReference>
<evidence type="ECO:0000313" key="2">
    <source>
        <dbReference type="Proteomes" id="UP000758603"/>
    </source>
</evidence>
<comment type="caution">
    <text evidence="1">The sequence shown here is derived from an EMBL/GenBank/DDBJ whole genome shotgun (WGS) entry which is preliminary data.</text>
</comment>
<dbReference type="AlphaFoldDB" id="A0A9P8UCR1"/>
<proteinExistence type="predicted"/>